<protein>
    <submittedName>
        <fullName evidence="2">Uncharacterized protein</fullName>
    </submittedName>
</protein>
<proteinExistence type="predicted"/>
<keyword evidence="1" id="KW-0812">Transmembrane</keyword>
<evidence type="ECO:0000256" key="1">
    <source>
        <dbReference type="SAM" id="Phobius"/>
    </source>
</evidence>
<comment type="caution">
    <text evidence="2">The sequence shown here is derived from an EMBL/GenBank/DDBJ whole genome shotgun (WGS) entry which is preliminary data.</text>
</comment>
<dbReference type="EMBL" id="JACCAA010000001">
    <property type="protein sequence ID" value="NYG60754.1"/>
    <property type="molecule type" value="Genomic_DNA"/>
</dbReference>
<dbReference type="Proteomes" id="UP000540656">
    <property type="component" value="Unassembled WGS sequence"/>
</dbReference>
<feature type="transmembrane region" description="Helical" evidence="1">
    <location>
        <begin position="146"/>
        <end position="164"/>
    </location>
</feature>
<organism evidence="2 3">
    <name type="scientific">Nocardioides daedukensis</name>
    <dbReference type="NCBI Taxonomy" id="634462"/>
    <lineage>
        <taxon>Bacteria</taxon>
        <taxon>Bacillati</taxon>
        <taxon>Actinomycetota</taxon>
        <taxon>Actinomycetes</taxon>
        <taxon>Propionibacteriales</taxon>
        <taxon>Nocardioidaceae</taxon>
        <taxon>Nocardioides</taxon>
    </lineage>
</organism>
<feature type="transmembrane region" description="Helical" evidence="1">
    <location>
        <begin position="38"/>
        <end position="58"/>
    </location>
</feature>
<dbReference type="AlphaFoldDB" id="A0A7Y9S492"/>
<feature type="transmembrane region" description="Helical" evidence="1">
    <location>
        <begin position="170"/>
        <end position="189"/>
    </location>
</feature>
<evidence type="ECO:0000313" key="3">
    <source>
        <dbReference type="Proteomes" id="UP000540656"/>
    </source>
</evidence>
<gene>
    <name evidence="2" type="ORF">BJ980_003677</name>
</gene>
<name>A0A7Y9S492_9ACTN</name>
<keyword evidence="1" id="KW-1133">Transmembrane helix</keyword>
<dbReference type="RefSeq" id="WP_179503645.1">
    <property type="nucleotide sequence ID" value="NZ_JACCAA010000001.1"/>
</dbReference>
<sequence length="229" mass="23479">MDTRATPGLRLLRAAVLAFVALSTGAVAHVTAEGRLPSLPAMVMLLVGCTAVMAMFLARPATRTRTVALTVGGQVAVHMLLSLTAGHSGDAAVASTPSPVPTPIDPAASGSVMDAYNASRPQVEADFAVPHALTHLISDLTSGAHAPMMVLHLAAAVLVGLWLAGGERALWTLVALAATVLIPVLRLAALPLQSPPSVPTRAREQSAPRHLVTLAPCVVRRGPPVLLPA</sequence>
<accession>A0A7Y9S492</accession>
<keyword evidence="3" id="KW-1185">Reference proteome</keyword>
<reference evidence="2 3" key="1">
    <citation type="submission" date="2020-07" db="EMBL/GenBank/DDBJ databases">
        <title>Sequencing the genomes of 1000 actinobacteria strains.</title>
        <authorList>
            <person name="Klenk H.-P."/>
        </authorList>
    </citation>
    <scope>NUCLEOTIDE SEQUENCE [LARGE SCALE GENOMIC DNA]</scope>
    <source>
        <strain evidence="2 3">DSM 23819</strain>
    </source>
</reference>
<evidence type="ECO:0000313" key="2">
    <source>
        <dbReference type="EMBL" id="NYG60754.1"/>
    </source>
</evidence>
<keyword evidence="1" id="KW-0472">Membrane</keyword>